<evidence type="ECO:0000259" key="2">
    <source>
        <dbReference type="Pfam" id="PF11961"/>
    </source>
</evidence>
<proteinExistence type="predicted"/>
<organism evidence="3 4">
    <name type="scientific">Dioscorea cayennensis subsp. rotundata</name>
    <name type="common">White Guinea yam</name>
    <name type="synonym">Dioscorea rotundata</name>
    <dbReference type="NCBI Taxonomy" id="55577"/>
    <lineage>
        <taxon>Eukaryota</taxon>
        <taxon>Viridiplantae</taxon>
        <taxon>Streptophyta</taxon>
        <taxon>Embryophyta</taxon>
        <taxon>Tracheophyta</taxon>
        <taxon>Spermatophyta</taxon>
        <taxon>Magnoliopsida</taxon>
        <taxon>Liliopsida</taxon>
        <taxon>Dioscoreales</taxon>
        <taxon>Dioscoreaceae</taxon>
        <taxon>Dioscorea</taxon>
    </lineage>
</organism>
<evidence type="ECO:0000313" key="3">
    <source>
        <dbReference type="Proteomes" id="UP001515500"/>
    </source>
</evidence>
<gene>
    <name evidence="4" type="primary">LOC120273969</name>
</gene>
<dbReference type="Pfam" id="PF05003">
    <property type="entry name" value="DUF668"/>
    <property type="match status" value="1"/>
</dbReference>
<feature type="domain" description="DUF3475" evidence="2">
    <location>
        <begin position="36"/>
        <end position="92"/>
    </location>
</feature>
<sequence>MVMGVPMAWLSELKALVSSSTGYDDHHVLHQETIGILAFEAAATMARLVSLYKALSEAEILRLRSDTMRSQGVAYLNSTNQPFLLRLACAELMTELDRTAFVISRFDKKHHGLTQVKRFIRVYSDLKAGNCSDLEQSWFSKKRAEKKVRKMEKYITATSKLCTEMEVLEVSRQKLNKQCNRYSGPMPVSKVVSNATNDLLADIKAQDQKIHKLKEESLWSKTFNKVIGIMAPLAFFIFARICSVFGPFVPGLPAVVTLDGKNSSISFAPVSKLRFPSRLSSSGPMEKQAVINSKEVPIRNSCPIFGSKDQTEPHGNWKKLLEAPSKTVGGSSMALRYADVIVSAEKLLLMKSNSNESKGESIVRDEIYEMLPLRLREAVRRKLRECWRDPGPLDGSLADGWKEAVERIMRWLSPVAHDTLRWQAERNMDRRHCFDPKPKALLLQTLHFSDMDKTEAAIVEVLVGLSCVCWYEERCHESLRL</sequence>
<evidence type="ECO:0000313" key="4">
    <source>
        <dbReference type="RefSeq" id="XP_039136652.1"/>
    </source>
</evidence>
<protein>
    <submittedName>
        <fullName evidence="4">Uncharacterized protein LOC120273969</fullName>
    </submittedName>
</protein>
<dbReference type="InterPro" id="IPR007700">
    <property type="entry name" value="DUF668"/>
</dbReference>
<evidence type="ECO:0000259" key="1">
    <source>
        <dbReference type="Pfam" id="PF05003"/>
    </source>
</evidence>
<accession>A0AB40CAN9</accession>
<dbReference type="Proteomes" id="UP001515500">
    <property type="component" value="Chromosome 12"/>
</dbReference>
<dbReference type="AlphaFoldDB" id="A0AB40CAN9"/>
<dbReference type="RefSeq" id="XP_039136652.1">
    <property type="nucleotide sequence ID" value="XM_039280718.1"/>
</dbReference>
<name>A0AB40CAN9_DIOCR</name>
<dbReference type="GeneID" id="120273969"/>
<keyword evidence="3" id="KW-1185">Reference proteome</keyword>
<dbReference type="InterPro" id="IPR021864">
    <property type="entry name" value="DUF3475"/>
</dbReference>
<reference evidence="4" key="1">
    <citation type="submission" date="2025-08" db="UniProtKB">
        <authorList>
            <consortium name="RefSeq"/>
        </authorList>
    </citation>
    <scope>IDENTIFICATION</scope>
</reference>
<dbReference type="PANTHER" id="PTHR31371">
    <property type="entry name" value="BNAC09G50660D PROTEIN"/>
    <property type="match status" value="1"/>
</dbReference>
<feature type="domain" description="DUF668" evidence="1">
    <location>
        <begin position="327"/>
        <end position="421"/>
    </location>
</feature>
<dbReference type="GO" id="GO:0045927">
    <property type="term" value="P:positive regulation of growth"/>
    <property type="evidence" value="ECO:0007669"/>
    <property type="project" value="InterPro"/>
</dbReference>
<dbReference type="Pfam" id="PF11961">
    <property type="entry name" value="DUF3475"/>
    <property type="match status" value="1"/>
</dbReference>
<dbReference type="PANTHER" id="PTHR31371:SF13">
    <property type="entry name" value="OS05G0457600 PROTEIN"/>
    <property type="match status" value="1"/>
</dbReference>